<evidence type="ECO:0000256" key="3">
    <source>
        <dbReference type="ARBA" id="ARBA00022723"/>
    </source>
</evidence>
<dbReference type="PROSITE" id="PS51085">
    <property type="entry name" value="2FE2S_FER_2"/>
    <property type="match status" value="1"/>
</dbReference>
<evidence type="ECO:0000256" key="1">
    <source>
        <dbReference type="ARBA" id="ARBA00010914"/>
    </source>
</evidence>
<evidence type="ECO:0000313" key="9">
    <source>
        <dbReference type="Proteomes" id="UP000648663"/>
    </source>
</evidence>
<dbReference type="InterPro" id="IPR012675">
    <property type="entry name" value="Beta-grasp_dom_sf"/>
</dbReference>
<keyword evidence="3" id="KW-0479">Metal-binding</keyword>
<dbReference type="PANTHER" id="PTHR23426:SF65">
    <property type="entry name" value="FERREDOXIN-2, MITOCHONDRIAL"/>
    <property type="match status" value="1"/>
</dbReference>
<dbReference type="InterPro" id="IPR001055">
    <property type="entry name" value="Adrenodoxin-like"/>
</dbReference>
<dbReference type="CDD" id="cd00207">
    <property type="entry name" value="fer2"/>
    <property type="match status" value="1"/>
</dbReference>
<name>A0ABQ2FTF4_9ACTN</name>
<accession>A0ABQ2FTF4</accession>
<evidence type="ECO:0000256" key="6">
    <source>
        <dbReference type="ARBA" id="ARBA00034078"/>
    </source>
</evidence>
<dbReference type="PANTHER" id="PTHR23426">
    <property type="entry name" value="FERREDOXIN/ADRENODOXIN"/>
    <property type="match status" value="1"/>
</dbReference>
<comment type="caution">
    <text evidence="8">The sequence shown here is derived from an EMBL/GenBank/DDBJ whole genome shotgun (WGS) entry which is preliminary data.</text>
</comment>
<evidence type="ECO:0000256" key="2">
    <source>
        <dbReference type="ARBA" id="ARBA00022714"/>
    </source>
</evidence>
<feature type="domain" description="2Fe-2S ferredoxin-type" evidence="7">
    <location>
        <begin position="78"/>
        <end position="182"/>
    </location>
</feature>
<dbReference type="Proteomes" id="UP000648663">
    <property type="component" value="Unassembled WGS sequence"/>
</dbReference>
<reference evidence="9" key="1">
    <citation type="journal article" date="2019" name="Int. J. Syst. Evol. Microbiol.">
        <title>The Global Catalogue of Microorganisms (GCM) 10K type strain sequencing project: providing services to taxonomists for standard genome sequencing and annotation.</title>
        <authorList>
            <consortium name="The Broad Institute Genomics Platform"/>
            <consortium name="The Broad Institute Genome Sequencing Center for Infectious Disease"/>
            <person name="Wu L."/>
            <person name="Ma J."/>
        </authorList>
    </citation>
    <scope>NUCLEOTIDE SEQUENCE [LARGE SCALE GENOMIC DNA]</scope>
    <source>
        <strain evidence="9">CGMCC 4.5581</strain>
    </source>
</reference>
<keyword evidence="5" id="KW-0411">Iron-sulfur</keyword>
<dbReference type="PRINTS" id="PR00355">
    <property type="entry name" value="ADRENODOXIN"/>
</dbReference>
<proteinExistence type="inferred from homology"/>
<dbReference type="InterPro" id="IPR001041">
    <property type="entry name" value="2Fe-2S_ferredoxin-type"/>
</dbReference>
<keyword evidence="9" id="KW-1185">Reference proteome</keyword>
<evidence type="ECO:0000256" key="5">
    <source>
        <dbReference type="ARBA" id="ARBA00023014"/>
    </source>
</evidence>
<dbReference type="InterPro" id="IPR036010">
    <property type="entry name" value="2Fe-2S_ferredoxin-like_sf"/>
</dbReference>
<evidence type="ECO:0000256" key="4">
    <source>
        <dbReference type="ARBA" id="ARBA00023004"/>
    </source>
</evidence>
<gene>
    <name evidence="8" type="ORF">GCM10011589_05950</name>
</gene>
<dbReference type="EMBL" id="BMMI01000001">
    <property type="protein sequence ID" value="GGL52668.1"/>
    <property type="molecule type" value="Genomic_DNA"/>
</dbReference>
<keyword evidence="4" id="KW-0408">Iron</keyword>
<comment type="cofactor">
    <cofactor evidence="6">
        <name>[2Fe-2S] cluster</name>
        <dbReference type="ChEBI" id="CHEBI:190135"/>
    </cofactor>
</comment>
<evidence type="ECO:0000313" key="8">
    <source>
        <dbReference type="EMBL" id="GGL52668.1"/>
    </source>
</evidence>
<dbReference type="Gene3D" id="3.10.20.30">
    <property type="match status" value="1"/>
</dbReference>
<evidence type="ECO:0000259" key="7">
    <source>
        <dbReference type="PROSITE" id="PS51085"/>
    </source>
</evidence>
<comment type="similarity">
    <text evidence="1">Belongs to the adrenodoxin/putidaredoxin family.</text>
</comment>
<keyword evidence="2" id="KW-0001">2Fe-2S</keyword>
<protein>
    <recommendedName>
        <fullName evidence="7">2Fe-2S ferredoxin-type domain-containing protein</fullName>
    </recommendedName>
</protein>
<dbReference type="Pfam" id="PF00111">
    <property type="entry name" value="Fer2"/>
    <property type="match status" value="1"/>
</dbReference>
<organism evidence="8 9">
    <name type="scientific">Modestobacter marinus</name>
    <dbReference type="NCBI Taxonomy" id="477641"/>
    <lineage>
        <taxon>Bacteria</taxon>
        <taxon>Bacillati</taxon>
        <taxon>Actinomycetota</taxon>
        <taxon>Actinomycetes</taxon>
        <taxon>Geodermatophilales</taxon>
        <taxon>Geodermatophilaceae</taxon>
        <taxon>Modestobacter</taxon>
    </lineage>
</organism>
<dbReference type="SUPFAM" id="SSF54292">
    <property type="entry name" value="2Fe-2S ferredoxin-like"/>
    <property type="match status" value="1"/>
</dbReference>
<sequence>MPGLIRTVGGQAHVDPSGEQVAVVPLALAVAQQEQRRHAGSLAVWDGMWSNGLTKQMAGVTPAGRQLHRPGRGPDAVPKVTYVATAGDERAVDATAGESVMVAAVKNGVPGIIAECGGNASCATCHVWVREEFLALVGEPGDIEEDLLDMAVSERRDGSRLSCQIPVTPELDGLTVDIPPVQP</sequence>